<dbReference type="GO" id="GO:0006355">
    <property type="term" value="P:regulation of DNA-templated transcription"/>
    <property type="evidence" value="ECO:0007669"/>
    <property type="project" value="InterPro"/>
</dbReference>
<dbReference type="GO" id="GO:0003677">
    <property type="term" value="F:DNA binding"/>
    <property type="evidence" value="ECO:0007669"/>
    <property type="project" value="UniProtKB-KW"/>
</dbReference>
<dbReference type="SUPFAM" id="SSF46785">
    <property type="entry name" value="Winged helix' DNA-binding domain"/>
    <property type="match status" value="1"/>
</dbReference>
<name>A0A9D2J8X3_9FIRM</name>
<gene>
    <name evidence="5" type="ORF">H9968_08530</name>
</gene>
<dbReference type="Proteomes" id="UP000824049">
    <property type="component" value="Unassembled WGS sequence"/>
</dbReference>
<reference evidence="5" key="1">
    <citation type="journal article" date="2021" name="PeerJ">
        <title>Extensive microbial diversity within the chicken gut microbiome revealed by metagenomics and culture.</title>
        <authorList>
            <person name="Gilroy R."/>
            <person name="Ravi A."/>
            <person name="Getino M."/>
            <person name="Pursley I."/>
            <person name="Horton D.L."/>
            <person name="Alikhan N.F."/>
            <person name="Baker D."/>
            <person name="Gharbi K."/>
            <person name="Hall N."/>
            <person name="Watson M."/>
            <person name="Adriaenssens E.M."/>
            <person name="Foster-Nyarko E."/>
            <person name="Jarju S."/>
            <person name="Secka A."/>
            <person name="Antonio M."/>
            <person name="Oren A."/>
            <person name="Chaudhuri R.R."/>
            <person name="La Ragione R."/>
            <person name="Hildebrand F."/>
            <person name="Pallen M.J."/>
        </authorList>
    </citation>
    <scope>NUCLEOTIDE SEQUENCE</scope>
    <source>
        <strain evidence="5">CHK179-28034</strain>
    </source>
</reference>
<protein>
    <submittedName>
        <fullName evidence="5">Crp/Fnr family transcriptional regulator</fullName>
    </submittedName>
</protein>
<reference evidence="5" key="2">
    <citation type="submission" date="2021-04" db="EMBL/GenBank/DDBJ databases">
        <authorList>
            <person name="Gilroy R."/>
        </authorList>
    </citation>
    <scope>NUCLEOTIDE SEQUENCE</scope>
    <source>
        <strain evidence="5">CHK179-28034</strain>
    </source>
</reference>
<dbReference type="AlphaFoldDB" id="A0A9D2J8X3"/>
<dbReference type="Gene3D" id="2.60.120.10">
    <property type="entry name" value="Jelly Rolls"/>
    <property type="match status" value="1"/>
</dbReference>
<dbReference type="InterPro" id="IPR000595">
    <property type="entry name" value="cNMP-bd_dom"/>
</dbReference>
<evidence type="ECO:0000256" key="3">
    <source>
        <dbReference type="ARBA" id="ARBA00023163"/>
    </source>
</evidence>
<sequence length="220" mass="25586">MNISDFFPFWEELTPYQQELLISSAVKRTVKKGTVIHNGSSDCLGLLLVSSGQLRAYILSQEGREITIYRLFDRDTCMFSASCMLRNLQFDITIEAEKDSELWIIPPDIFKKLMDESLPVSNFVNQVIAGRFSEVMWLMEQVLWKSFDKRLAAFLMEESNIEESDIIKITHEKIANHLGTAREVVTRMLRYFQNEQLIRLSRGTIEIIDHKRIQNLAETD</sequence>
<dbReference type="Pfam" id="PF13545">
    <property type="entry name" value="HTH_Crp_2"/>
    <property type="match status" value="1"/>
</dbReference>
<keyword evidence="2" id="KW-0238">DNA-binding</keyword>
<accession>A0A9D2J8X3</accession>
<dbReference type="SUPFAM" id="SSF51206">
    <property type="entry name" value="cAMP-binding domain-like"/>
    <property type="match status" value="1"/>
</dbReference>
<feature type="domain" description="HTH crp-type" evidence="4">
    <location>
        <begin position="145"/>
        <end position="211"/>
    </location>
</feature>
<comment type="caution">
    <text evidence="5">The sequence shown here is derived from an EMBL/GenBank/DDBJ whole genome shotgun (WGS) entry which is preliminary data.</text>
</comment>
<evidence type="ECO:0000313" key="6">
    <source>
        <dbReference type="Proteomes" id="UP000824049"/>
    </source>
</evidence>
<evidence type="ECO:0000313" key="5">
    <source>
        <dbReference type="EMBL" id="HIZ39954.1"/>
    </source>
</evidence>
<evidence type="ECO:0000256" key="2">
    <source>
        <dbReference type="ARBA" id="ARBA00023125"/>
    </source>
</evidence>
<dbReference type="SMART" id="SM00419">
    <property type="entry name" value="HTH_CRP"/>
    <property type="match status" value="1"/>
</dbReference>
<dbReference type="EMBL" id="DXBR01000076">
    <property type="protein sequence ID" value="HIZ39954.1"/>
    <property type="molecule type" value="Genomic_DNA"/>
</dbReference>
<dbReference type="Pfam" id="PF00027">
    <property type="entry name" value="cNMP_binding"/>
    <property type="match status" value="1"/>
</dbReference>
<keyword evidence="3" id="KW-0804">Transcription</keyword>
<dbReference type="InterPro" id="IPR018490">
    <property type="entry name" value="cNMP-bd_dom_sf"/>
</dbReference>
<keyword evidence="1" id="KW-0805">Transcription regulation</keyword>
<evidence type="ECO:0000259" key="4">
    <source>
        <dbReference type="PROSITE" id="PS51063"/>
    </source>
</evidence>
<dbReference type="PROSITE" id="PS51063">
    <property type="entry name" value="HTH_CRP_2"/>
    <property type="match status" value="1"/>
</dbReference>
<organism evidence="5 6">
    <name type="scientific">Candidatus Anaerobutyricum stercoris</name>
    <dbReference type="NCBI Taxonomy" id="2838457"/>
    <lineage>
        <taxon>Bacteria</taxon>
        <taxon>Bacillati</taxon>
        <taxon>Bacillota</taxon>
        <taxon>Clostridia</taxon>
        <taxon>Lachnospirales</taxon>
        <taxon>Lachnospiraceae</taxon>
        <taxon>Anaerobutyricum</taxon>
    </lineage>
</organism>
<dbReference type="CDD" id="cd00038">
    <property type="entry name" value="CAP_ED"/>
    <property type="match status" value="1"/>
</dbReference>
<evidence type="ECO:0000256" key="1">
    <source>
        <dbReference type="ARBA" id="ARBA00023015"/>
    </source>
</evidence>
<dbReference type="InterPro" id="IPR012318">
    <property type="entry name" value="HTH_CRP"/>
</dbReference>
<dbReference type="PRINTS" id="PR00034">
    <property type="entry name" value="HTHCRP"/>
</dbReference>
<proteinExistence type="predicted"/>
<dbReference type="Gene3D" id="1.10.10.10">
    <property type="entry name" value="Winged helix-like DNA-binding domain superfamily/Winged helix DNA-binding domain"/>
    <property type="match status" value="1"/>
</dbReference>
<dbReference type="InterPro" id="IPR036388">
    <property type="entry name" value="WH-like_DNA-bd_sf"/>
</dbReference>
<dbReference type="InterPro" id="IPR014710">
    <property type="entry name" value="RmlC-like_jellyroll"/>
</dbReference>
<dbReference type="InterPro" id="IPR036390">
    <property type="entry name" value="WH_DNA-bd_sf"/>
</dbReference>